<sequence>MKKKLLAMLLSMAVLGSITGCSGGGSDEPDKLVVGSVIMNTSGEWFAEIMQGMEAAGEDLGVKVNIVSSDNEISKESDNVATFVAQGADAITICPISADASSAAVESARAEGIPVVTWNTTVNSQVDSHVGVSNYDLGKLTGEYVAEYVAENYPDGCKLAILGNSSYEIGVERCNGFKDAIKNVAGLEIVAEQDAEMQDEGLDITEQILTATPDVDIFWAWNQTSLLGCATHMQNIRNKDIVIMGTDMSVDLAKTMLGDSVTLQAITTQKPFDIGYNAVNNAVKLINGEEVEKVMSIELQTYIKDDAEGLNAYIEDRKSLME</sequence>
<dbReference type="Proteomes" id="UP000188605">
    <property type="component" value="Unassembled WGS sequence"/>
</dbReference>
<name>A0ACC8XD31_9FIRM</name>
<dbReference type="EMBL" id="LJDB01000047">
    <property type="protein sequence ID" value="ONI40641.1"/>
    <property type="molecule type" value="Genomic_DNA"/>
</dbReference>
<gene>
    <name evidence="1" type="ORF">AN396_05530</name>
</gene>
<protein>
    <submittedName>
        <fullName evidence="1">Uncharacterized protein</fullName>
    </submittedName>
</protein>
<evidence type="ECO:0000313" key="2">
    <source>
        <dbReference type="Proteomes" id="UP000188605"/>
    </source>
</evidence>
<evidence type="ECO:0000313" key="1">
    <source>
        <dbReference type="EMBL" id="ONI40641.1"/>
    </source>
</evidence>
<keyword evidence="2" id="KW-1185">Reference proteome</keyword>
<comment type="caution">
    <text evidence="1">The sequence shown here is derived from an EMBL/GenBank/DDBJ whole genome shotgun (WGS) entry which is preliminary data.</text>
</comment>
<accession>A0ACC8XD31</accession>
<proteinExistence type="predicted"/>
<reference evidence="1" key="1">
    <citation type="submission" date="2016-08" db="EMBL/GenBank/DDBJ databases">
        <authorList>
            <person name="Ngugi D.K."/>
            <person name="Miyake S."/>
            <person name="Stingl U."/>
        </authorList>
    </citation>
    <scope>NUCLEOTIDE SEQUENCE</scope>
    <source>
        <strain evidence="1">SCG-B11WGA-EpuloA1</strain>
    </source>
</reference>
<organism evidence="1 2">
    <name type="scientific">Candidatus Epulonipiscium fishelsonii</name>
    <dbReference type="NCBI Taxonomy" id="77094"/>
    <lineage>
        <taxon>Bacteria</taxon>
        <taxon>Bacillati</taxon>
        <taxon>Bacillota</taxon>
        <taxon>Clostridia</taxon>
        <taxon>Lachnospirales</taxon>
        <taxon>Lachnospiraceae</taxon>
        <taxon>Candidatus Epulonipiscium</taxon>
    </lineage>
</organism>